<keyword evidence="2" id="KW-1185">Reference proteome</keyword>
<gene>
    <name evidence="1" type="ORF">AOC33_04180</name>
</gene>
<evidence type="ECO:0000313" key="2">
    <source>
        <dbReference type="Proteomes" id="UP000215188"/>
    </source>
</evidence>
<name>A0A229FXJ4_9BURK</name>
<evidence type="ECO:0000313" key="1">
    <source>
        <dbReference type="EMBL" id="OXL16278.1"/>
    </source>
</evidence>
<proteinExistence type="predicted"/>
<accession>A0A229FXJ4</accession>
<sequence length="185" mass="21702">MSAKVDVIEKYLVEETLTEEQKNELKEVFSELQEFFPNYESALYALAKLATLTTFRPDAPKDAIDIETRFFEVLFQANNWSKSTKLGLSKFMRPNSRIAKIVEYSISMQASAAKERGIPNRTANDQRKYEEAKKLYTKNLKDFARYTNEVAADSLKENYPEKKFSKRRLQTLIRIWKSEFEKENL</sequence>
<dbReference type="Proteomes" id="UP000215188">
    <property type="component" value="Unassembled WGS sequence"/>
</dbReference>
<reference evidence="1 2" key="1">
    <citation type="submission" date="2017-06" db="EMBL/GenBank/DDBJ databases">
        <title>Reclassification of a Polynucleobacter cosmopolitanus strain isolated from tropical Lake Victoria as Polynucleobacter victoriensis comb. nov.</title>
        <authorList>
            <person name="Hahn M.W."/>
        </authorList>
    </citation>
    <scope>NUCLEOTIDE SEQUENCE [LARGE SCALE GENOMIC DNA]</scope>
    <source>
        <strain evidence="1 2">MWH-MoIso2</strain>
    </source>
</reference>
<protein>
    <submittedName>
        <fullName evidence="1">Uncharacterized protein</fullName>
    </submittedName>
</protein>
<dbReference type="RefSeq" id="WP_089515304.1">
    <property type="nucleotide sequence ID" value="NZ_NJGG01000001.1"/>
</dbReference>
<dbReference type="EMBL" id="NJGG01000001">
    <property type="protein sequence ID" value="OXL16278.1"/>
    <property type="molecule type" value="Genomic_DNA"/>
</dbReference>
<organism evidence="1 2">
    <name type="scientific">Polynucleobacter cosmopolitanus</name>
    <dbReference type="NCBI Taxonomy" id="351345"/>
    <lineage>
        <taxon>Bacteria</taxon>
        <taxon>Pseudomonadati</taxon>
        <taxon>Pseudomonadota</taxon>
        <taxon>Betaproteobacteria</taxon>
        <taxon>Burkholderiales</taxon>
        <taxon>Burkholderiaceae</taxon>
        <taxon>Polynucleobacter</taxon>
    </lineage>
</organism>
<comment type="caution">
    <text evidence="1">The sequence shown here is derived from an EMBL/GenBank/DDBJ whole genome shotgun (WGS) entry which is preliminary data.</text>
</comment>
<dbReference type="AlphaFoldDB" id="A0A229FXJ4"/>